<dbReference type="EMBL" id="OX459964">
    <property type="protein sequence ID" value="CAI9168301.1"/>
    <property type="molecule type" value="Genomic_DNA"/>
</dbReference>
<protein>
    <submittedName>
        <fullName evidence="1">Uncharacterized protein</fullName>
    </submittedName>
</protein>
<keyword evidence="2" id="KW-1185">Reference proteome</keyword>
<sequence length="127" mass="14001">MLRNSQAEAWNGLDVMGLPTGHSCLLASVSLSVSQCQSKSEPYLQTPVLRRETSLVLSFRQKLESRDICFTPGLIYLFIPLHGSVGEARSACKATLTYSSAGSQPSSFSPSEHFQPFQKQTLTCENW</sequence>
<gene>
    <name evidence="1" type="ORF">MRATA1EN1_LOCUS17263</name>
</gene>
<name>A0ABN8Z816_RANTA</name>
<dbReference type="Proteomes" id="UP001176941">
    <property type="component" value="Chromosome 28"/>
</dbReference>
<organism evidence="1 2">
    <name type="scientific">Rangifer tarandus platyrhynchus</name>
    <name type="common">Svalbard reindeer</name>
    <dbReference type="NCBI Taxonomy" id="3082113"/>
    <lineage>
        <taxon>Eukaryota</taxon>
        <taxon>Metazoa</taxon>
        <taxon>Chordata</taxon>
        <taxon>Craniata</taxon>
        <taxon>Vertebrata</taxon>
        <taxon>Euteleostomi</taxon>
        <taxon>Mammalia</taxon>
        <taxon>Eutheria</taxon>
        <taxon>Laurasiatheria</taxon>
        <taxon>Artiodactyla</taxon>
        <taxon>Ruminantia</taxon>
        <taxon>Pecora</taxon>
        <taxon>Cervidae</taxon>
        <taxon>Odocoileinae</taxon>
        <taxon>Rangifer</taxon>
    </lineage>
</organism>
<proteinExistence type="predicted"/>
<evidence type="ECO:0000313" key="1">
    <source>
        <dbReference type="EMBL" id="CAI9168301.1"/>
    </source>
</evidence>
<reference evidence="1" key="1">
    <citation type="submission" date="2023-04" db="EMBL/GenBank/DDBJ databases">
        <authorList>
            <consortium name="ELIXIR-Norway"/>
        </authorList>
    </citation>
    <scope>NUCLEOTIDE SEQUENCE [LARGE SCALE GENOMIC DNA]</scope>
</reference>
<accession>A0ABN8Z816</accession>
<evidence type="ECO:0000313" key="2">
    <source>
        <dbReference type="Proteomes" id="UP001176941"/>
    </source>
</evidence>